<evidence type="ECO:0000256" key="14">
    <source>
        <dbReference type="ARBA" id="ARBA00080673"/>
    </source>
</evidence>
<keyword evidence="9" id="KW-0007">Acetylation</keyword>
<dbReference type="FunFam" id="2.60.200.20:FF:000016">
    <property type="entry name" value="Angiogenic factor with G patch and FHA domains 1"/>
    <property type="match status" value="1"/>
</dbReference>
<comment type="subunit">
    <text evidence="12">Interacts with the secreted angiogenic factor TNFSF12.</text>
</comment>
<dbReference type="GO" id="GO:0005576">
    <property type="term" value="C:extracellular region"/>
    <property type="evidence" value="ECO:0007669"/>
    <property type="project" value="UniProtKB-SubCell"/>
</dbReference>
<dbReference type="PANTHER" id="PTHR23106">
    <property type="entry name" value="ANGIOGENIC FACTOR WITH G PATCH AND FHA DOMAINS 1"/>
    <property type="match status" value="1"/>
</dbReference>
<evidence type="ECO:0000256" key="15">
    <source>
        <dbReference type="SAM" id="Coils"/>
    </source>
</evidence>
<dbReference type="AlphaFoldDB" id="A0A7L0FPV2"/>
<evidence type="ECO:0000256" key="7">
    <source>
        <dbReference type="ARBA" id="ARBA00022657"/>
    </source>
</evidence>
<accession>A0A7L0FPV2</accession>
<evidence type="ECO:0000313" key="20">
    <source>
        <dbReference type="Proteomes" id="UP000526942"/>
    </source>
</evidence>
<name>A0A7L0FPV2_CORCN</name>
<feature type="compositionally biased region" description="Polar residues" evidence="16">
    <location>
        <begin position="294"/>
        <end position="314"/>
    </location>
</feature>
<organism evidence="19 20">
    <name type="scientific">Corythaixoides concolor</name>
    <name type="common">Grey go-away-bird</name>
    <dbReference type="NCBI Taxonomy" id="103956"/>
    <lineage>
        <taxon>Eukaryota</taxon>
        <taxon>Metazoa</taxon>
        <taxon>Chordata</taxon>
        <taxon>Craniata</taxon>
        <taxon>Vertebrata</taxon>
        <taxon>Euteleostomi</taxon>
        <taxon>Archelosauria</taxon>
        <taxon>Archosauria</taxon>
        <taxon>Dinosauria</taxon>
        <taxon>Saurischia</taxon>
        <taxon>Theropoda</taxon>
        <taxon>Coelurosauria</taxon>
        <taxon>Aves</taxon>
        <taxon>Neognathae</taxon>
        <taxon>Neoaves</taxon>
        <taxon>Otidimorphae</taxon>
        <taxon>Musophagiformes</taxon>
        <taxon>Musophagidae</taxon>
        <taxon>Corythaixoides</taxon>
    </lineage>
</organism>
<feature type="coiled-coil region" evidence="15">
    <location>
        <begin position="3"/>
        <end position="51"/>
    </location>
</feature>
<evidence type="ECO:0000259" key="18">
    <source>
        <dbReference type="PROSITE" id="PS50174"/>
    </source>
</evidence>
<feature type="domain" description="G-patch" evidence="18">
    <location>
        <begin position="587"/>
        <end position="633"/>
    </location>
</feature>
<feature type="compositionally biased region" description="Acidic residues" evidence="16">
    <location>
        <begin position="331"/>
        <end position="371"/>
    </location>
</feature>
<dbReference type="SMART" id="SM00240">
    <property type="entry name" value="FHA"/>
    <property type="match status" value="1"/>
</dbReference>
<feature type="compositionally biased region" description="Acidic residues" evidence="16">
    <location>
        <begin position="123"/>
        <end position="132"/>
    </location>
</feature>
<dbReference type="PANTHER" id="PTHR23106:SF24">
    <property type="entry name" value="ANGIOGENIC FACTOR WITH G PATCH AND FHA DOMAINS 1"/>
    <property type="match status" value="1"/>
</dbReference>
<feature type="region of interest" description="Disordered" evidence="16">
    <location>
        <begin position="221"/>
        <end position="371"/>
    </location>
</feature>
<dbReference type="GO" id="GO:0030154">
    <property type="term" value="P:cell differentiation"/>
    <property type="evidence" value="ECO:0007669"/>
    <property type="project" value="UniProtKB-KW"/>
</dbReference>
<dbReference type="CDD" id="cd16164">
    <property type="entry name" value="OCRE_VG5Q"/>
    <property type="match status" value="1"/>
</dbReference>
<comment type="function">
    <text evidence="11">Promotes angiogenesis and the proliferation of endothelial cells. Able to bind to endothelial cells and promote cell proliferation, suggesting that it may act in an autocrine fashion.</text>
</comment>
<evidence type="ECO:0000256" key="11">
    <source>
        <dbReference type="ARBA" id="ARBA00053945"/>
    </source>
</evidence>
<gene>
    <name evidence="19" type="primary">Aggf1</name>
    <name evidence="19" type="ORF">CORCON_R00842</name>
</gene>
<evidence type="ECO:0000313" key="19">
    <source>
        <dbReference type="EMBL" id="NXJ97645.1"/>
    </source>
</evidence>
<dbReference type="InterPro" id="IPR035624">
    <property type="entry name" value="AGGF1_OCRE"/>
</dbReference>
<evidence type="ECO:0000256" key="12">
    <source>
        <dbReference type="ARBA" id="ARBA00062654"/>
    </source>
</evidence>
<dbReference type="PROSITE" id="PS50174">
    <property type="entry name" value="G_PATCH"/>
    <property type="match status" value="1"/>
</dbReference>
<feature type="compositionally biased region" description="Polar residues" evidence="16">
    <location>
        <begin position="259"/>
        <end position="277"/>
    </location>
</feature>
<keyword evidence="10 15" id="KW-0175">Coiled coil</keyword>
<dbReference type="GO" id="GO:0045766">
    <property type="term" value="P:positive regulation of angiogenesis"/>
    <property type="evidence" value="ECO:0007669"/>
    <property type="project" value="TreeGrafter"/>
</dbReference>
<protein>
    <recommendedName>
        <fullName evidence="13">Angiogenic factor with G patch and FHA domains 1</fullName>
    </recommendedName>
    <alternativeName>
        <fullName evidence="14">Angiogenic factor VG5Q</fullName>
    </alternativeName>
</protein>
<evidence type="ECO:0000256" key="9">
    <source>
        <dbReference type="ARBA" id="ARBA00022990"/>
    </source>
</evidence>
<comment type="caution">
    <text evidence="19">The sequence shown here is derived from an EMBL/GenBank/DDBJ whole genome shotgun (WGS) entry which is preliminary data.</text>
</comment>
<dbReference type="GO" id="GO:0003676">
    <property type="term" value="F:nucleic acid binding"/>
    <property type="evidence" value="ECO:0007669"/>
    <property type="project" value="InterPro"/>
</dbReference>
<feature type="compositionally biased region" description="Basic and acidic residues" evidence="16">
    <location>
        <begin position="239"/>
        <end position="258"/>
    </location>
</feature>
<comment type="subcellular location">
    <subcellularLocation>
        <location evidence="1">Cytoplasm</location>
    </subcellularLocation>
    <subcellularLocation>
        <location evidence="2">Secreted</location>
    </subcellularLocation>
</comment>
<evidence type="ECO:0000256" key="16">
    <source>
        <dbReference type="SAM" id="MobiDB-lite"/>
    </source>
</evidence>
<dbReference type="Gene3D" id="2.60.200.20">
    <property type="match status" value="1"/>
</dbReference>
<evidence type="ECO:0000259" key="17">
    <source>
        <dbReference type="PROSITE" id="PS50006"/>
    </source>
</evidence>
<dbReference type="Pfam" id="PF00498">
    <property type="entry name" value="FHA"/>
    <property type="match status" value="1"/>
</dbReference>
<feature type="compositionally biased region" description="Basic and acidic residues" evidence="16">
    <location>
        <begin position="558"/>
        <end position="577"/>
    </location>
</feature>
<evidence type="ECO:0000256" key="2">
    <source>
        <dbReference type="ARBA" id="ARBA00004613"/>
    </source>
</evidence>
<dbReference type="CDD" id="cd22686">
    <property type="entry name" value="FHA_AGGF1"/>
    <property type="match status" value="1"/>
</dbReference>
<keyword evidence="8" id="KW-0221">Differentiation</keyword>
<feature type="non-terminal residue" evidence="19">
    <location>
        <position position="682"/>
    </location>
</feature>
<dbReference type="Proteomes" id="UP000526942">
    <property type="component" value="Unassembled WGS sequence"/>
</dbReference>
<dbReference type="SUPFAM" id="SSF49879">
    <property type="entry name" value="SMAD/FHA domain"/>
    <property type="match status" value="1"/>
</dbReference>
<sequence length="682" mass="77183">ADLDACREQLERAQRRLRRTERLYREAREGSEALRRQVKELTKEVHNRKEKDTSSVEVQTEDYAAWSQADYYYYENYYNHTDTQDCASELPVQHNHGTEGTECSSTEESQTGASIPLMIDSTEVAEDGEEENLIQNSQEAEDTSVPAGSLAESLRAAAEAAVSQTGFIYDENTGLYYDHSTGFYYNSENQLYYDPATGIYYYCDVESGRYQFHSRVDLQSYQASGTQHTKDKKGKKKRKEPERITANEYKDMDTEEQKSSNGLNCFSTTEQVSSTEVGESLNVRKKTKMDTKQRNSLTAKESISADNINSYSRKSTPDAAAYTDDSRTADTESEPEEGEITDSECEAYSSEDEITSEETADSEDSEDEDEEKIWPPCIRVIVIRSPVLQTGSLYIITAVKPATIGREKDVGHTLQIPEVGVSKFHAEVYFDHDLQNYVLVDQGSQNGTVVNGNQILQPKIKCDPYILEHGDEVKIGETVLSFHIHPGSDTCDGCEPGQVRAHLRLDRKKESSVCPALSKEERELVRRKALKQIRVKYGLQNTEYEDNKAVKNPKYKDRAGKRRETFGSEGTFQRDDSPASVHIEISNSNKGHKMLEKMGWKKGEGLGKDGGGMKDPIHLQLYKMHAALGTSRPASIEDVQIIQSKNKKNWDKARERFAENFQEPKLQKDTLKIMTWVRGTVK</sequence>
<feature type="non-terminal residue" evidence="19">
    <location>
        <position position="1"/>
    </location>
</feature>
<dbReference type="Pfam" id="PF01585">
    <property type="entry name" value="G-patch"/>
    <property type="match status" value="1"/>
</dbReference>
<keyword evidence="4" id="KW-0963">Cytoplasm</keyword>
<feature type="region of interest" description="Disordered" evidence="16">
    <location>
        <begin position="91"/>
        <end position="148"/>
    </location>
</feature>
<evidence type="ECO:0000256" key="10">
    <source>
        <dbReference type="ARBA" id="ARBA00023054"/>
    </source>
</evidence>
<dbReference type="InterPro" id="IPR000467">
    <property type="entry name" value="G_patch_dom"/>
</dbReference>
<evidence type="ECO:0000256" key="8">
    <source>
        <dbReference type="ARBA" id="ARBA00022782"/>
    </source>
</evidence>
<evidence type="ECO:0000256" key="13">
    <source>
        <dbReference type="ARBA" id="ARBA00067796"/>
    </source>
</evidence>
<evidence type="ECO:0000256" key="1">
    <source>
        <dbReference type="ARBA" id="ARBA00004496"/>
    </source>
</evidence>
<keyword evidence="7" id="KW-0037">Angiogenesis</keyword>
<feature type="domain" description="FHA" evidence="17">
    <location>
        <begin position="402"/>
        <end position="455"/>
    </location>
</feature>
<reference evidence="19 20" key="1">
    <citation type="submission" date="2019-09" db="EMBL/GenBank/DDBJ databases">
        <title>Bird 10,000 Genomes (B10K) Project - Family phase.</title>
        <authorList>
            <person name="Zhang G."/>
        </authorList>
    </citation>
    <scope>NUCLEOTIDE SEQUENCE [LARGE SCALE GENOMIC DNA]</scope>
    <source>
        <strain evidence="19">B10K-DU-011-20</strain>
        <tissue evidence="19">Muscle</tissue>
    </source>
</reference>
<dbReference type="Pfam" id="PF17780">
    <property type="entry name" value="OCRE"/>
    <property type="match status" value="1"/>
</dbReference>
<keyword evidence="6" id="KW-0597">Phosphoprotein</keyword>
<evidence type="ECO:0000256" key="5">
    <source>
        <dbReference type="ARBA" id="ARBA00022525"/>
    </source>
</evidence>
<dbReference type="GO" id="GO:0001525">
    <property type="term" value="P:angiogenesis"/>
    <property type="evidence" value="ECO:0007669"/>
    <property type="project" value="UniProtKB-KW"/>
</dbReference>
<dbReference type="InterPro" id="IPR008984">
    <property type="entry name" value="SMAD_FHA_dom_sf"/>
</dbReference>
<keyword evidence="3" id="KW-0217">Developmental protein</keyword>
<dbReference type="EMBL" id="VXAM01000775">
    <property type="protein sequence ID" value="NXJ97645.1"/>
    <property type="molecule type" value="Genomic_DNA"/>
</dbReference>
<dbReference type="InterPro" id="IPR053027">
    <property type="entry name" value="AGGF1"/>
</dbReference>
<feature type="compositionally biased region" description="Low complexity" evidence="16">
    <location>
        <begin position="98"/>
        <end position="112"/>
    </location>
</feature>
<keyword evidence="20" id="KW-1185">Reference proteome</keyword>
<keyword evidence="5" id="KW-0964">Secreted</keyword>
<dbReference type="OrthoDB" id="2538319at2759"/>
<dbReference type="SMART" id="SM00443">
    <property type="entry name" value="G_patch"/>
    <property type="match status" value="1"/>
</dbReference>
<feature type="region of interest" description="Disordered" evidence="16">
    <location>
        <begin position="558"/>
        <end position="580"/>
    </location>
</feature>
<proteinExistence type="predicted"/>
<evidence type="ECO:0000256" key="6">
    <source>
        <dbReference type="ARBA" id="ARBA00022553"/>
    </source>
</evidence>
<dbReference type="GO" id="GO:0005737">
    <property type="term" value="C:cytoplasm"/>
    <property type="evidence" value="ECO:0007669"/>
    <property type="project" value="UniProtKB-SubCell"/>
</dbReference>
<dbReference type="InterPro" id="IPR041591">
    <property type="entry name" value="OCRE"/>
</dbReference>
<evidence type="ECO:0000256" key="3">
    <source>
        <dbReference type="ARBA" id="ARBA00022473"/>
    </source>
</evidence>
<dbReference type="PROSITE" id="PS50006">
    <property type="entry name" value="FHA_DOMAIN"/>
    <property type="match status" value="1"/>
</dbReference>
<dbReference type="InterPro" id="IPR000253">
    <property type="entry name" value="FHA_dom"/>
</dbReference>
<evidence type="ECO:0000256" key="4">
    <source>
        <dbReference type="ARBA" id="ARBA00022490"/>
    </source>
</evidence>